<dbReference type="GO" id="GO:0016779">
    <property type="term" value="F:nucleotidyltransferase activity"/>
    <property type="evidence" value="ECO:0007669"/>
    <property type="project" value="UniProtKB-KW"/>
</dbReference>
<name>A0A1H3NZG3_9EURY</name>
<dbReference type="AlphaFoldDB" id="A0A1H3NZG3"/>
<dbReference type="PANTHER" id="PTHR43777">
    <property type="entry name" value="MOLYBDENUM COFACTOR CYTIDYLYLTRANSFERASE"/>
    <property type="match status" value="1"/>
</dbReference>
<dbReference type="InterPro" id="IPR029044">
    <property type="entry name" value="Nucleotide-diphossugar_trans"/>
</dbReference>
<dbReference type="CDD" id="cd04182">
    <property type="entry name" value="GT_2_like_f"/>
    <property type="match status" value="1"/>
</dbReference>
<keyword evidence="3" id="KW-0548">Nucleotidyltransferase</keyword>
<feature type="region of interest" description="Disordered" evidence="1">
    <location>
        <begin position="1"/>
        <end position="22"/>
    </location>
</feature>
<evidence type="ECO:0000259" key="2">
    <source>
        <dbReference type="Pfam" id="PF12804"/>
    </source>
</evidence>
<dbReference type="Proteomes" id="UP000199079">
    <property type="component" value="Unassembled WGS sequence"/>
</dbReference>
<sequence>MTDAPDLPVVDPSDVTDDAAKSSDLPTVAGVVLAAGTSSRFGDSNKLLSTIDGEPLVRHALRSLLDAALSPVFVVVGHESEAVREAVDGSGATVIEAPNYERGQSASVRAGTAAVAETNAAAAIFLPGDMPFVDPATVRALVDAYDAGVGDTLAPAIDGRRGNPVLFDRRHFAELRRIDGDVGGRSVLLGSDNAALVSVGDEGVRIDIDTRAQLARQRPDGNG</sequence>
<evidence type="ECO:0000313" key="3">
    <source>
        <dbReference type="EMBL" id="SDY94267.1"/>
    </source>
</evidence>
<accession>A0A1H3NZG3</accession>
<dbReference type="InterPro" id="IPR025877">
    <property type="entry name" value="MobA-like_NTP_Trfase"/>
</dbReference>
<dbReference type="Pfam" id="PF12804">
    <property type="entry name" value="NTP_transf_3"/>
    <property type="match status" value="1"/>
</dbReference>
<dbReference type="SUPFAM" id="SSF53448">
    <property type="entry name" value="Nucleotide-diphospho-sugar transferases"/>
    <property type="match status" value="1"/>
</dbReference>
<reference evidence="4" key="1">
    <citation type="submission" date="2016-10" db="EMBL/GenBank/DDBJ databases">
        <authorList>
            <person name="Varghese N."/>
            <person name="Submissions S."/>
        </authorList>
    </citation>
    <scope>NUCLEOTIDE SEQUENCE [LARGE SCALE GENOMIC DNA]</scope>
    <source>
        <strain evidence="4">DC30,IBRC 10041,KCTC 4046</strain>
    </source>
</reference>
<proteinExistence type="predicted"/>
<feature type="domain" description="MobA-like NTP transferase" evidence="2">
    <location>
        <begin position="30"/>
        <end position="188"/>
    </location>
</feature>
<dbReference type="OrthoDB" id="28434at2157"/>
<keyword evidence="4" id="KW-1185">Reference proteome</keyword>
<dbReference type="Gene3D" id="3.90.550.10">
    <property type="entry name" value="Spore Coat Polysaccharide Biosynthesis Protein SpsA, Chain A"/>
    <property type="match status" value="1"/>
</dbReference>
<organism evidence="3 4">
    <name type="scientific">Halopenitus persicus</name>
    <dbReference type="NCBI Taxonomy" id="1048396"/>
    <lineage>
        <taxon>Archaea</taxon>
        <taxon>Methanobacteriati</taxon>
        <taxon>Methanobacteriota</taxon>
        <taxon>Stenosarchaea group</taxon>
        <taxon>Halobacteria</taxon>
        <taxon>Halobacteriales</taxon>
        <taxon>Haloferacaceae</taxon>
        <taxon>Halopenitus</taxon>
    </lineage>
</organism>
<protein>
    <submittedName>
        <fullName evidence="3">Molybdenum cofactor cytidylyltransferase</fullName>
    </submittedName>
</protein>
<dbReference type="RefSeq" id="WP_092735337.1">
    <property type="nucleotide sequence ID" value="NZ_FNPC01000017.1"/>
</dbReference>
<dbReference type="PANTHER" id="PTHR43777:SF1">
    <property type="entry name" value="MOLYBDENUM COFACTOR CYTIDYLYLTRANSFERASE"/>
    <property type="match status" value="1"/>
</dbReference>
<dbReference type="EMBL" id="FNPC01000017">
    <property type="protein sequence ID" value="SDY94267.1"/>
    <property type="molecule type" value="Genomic_DNA"/>
</dbReference>
<gene>
    <name evidence="3" type="ORF">SAMN05216564_11712</name>
</gene>
<evidence type="ECO:0000313" key="4">
    <source>
        <dbReference type="Proteomes" id="UP000199079"/>
    </source>
</evidence>
<evidence type="ECO:0000256" key="1">
    <source>
        <dbReference type="SAM" id="MobiDB-lite"/>
    </source>
</evidence>
<keyword evidence="3" id="KW-0808">Transferase</keyword>